<comment type="caution">
    <text evidence="1">The sequence shown here is derived from an EMBL/GenBank/DDBJ whole genome shotgun (WGS) entry which is preliminary data.</text>
</comment>
<evidence type="ECO:0000313" key="1">
    <source>
        <dbReference type="EMBL" id="SHM56787.1"/>
    </source>
</evidence>
<dbReference type="Pfam" id="PF08889">
    <property type="entry name" value="WbqC"/>
    <property type="match status" value="1"/>
</dbReference>
<gene>
    <name evidence="1" type="ORF">SAMN05216268_1126</name>
</gene>
<evidence type="ECO:0000313" key="2">
    <source>
        <dbReference type="Proteomes" id="UP000184388"/>
    </source>
</evidence>
<dbReference type="InterPro" id="IPR014985">
    <property type="entry name" value="WbqC"/>
</dbReference>
<reference evidence="2" key="1">
    <citation type="submission" date="2016-11" db="EMBL/GenBank/DDBJ databases">
        <authorList>
            <person name="Jaros S."/>
            <person name="Januszkiewicz K."/>
            <person name="Wedrychowicz H."/>
        </authorList>
    </citation>
    <scope>NUCLEOTIDE SEQUENCE [LARGE SCALE GENOMIC DNA]</scope>
    <source>
        <strain evidence="2">CGMCC 4.3555</strain>
    </source>
</reference>
<organism evidence="1 2">
    <name type="scientific">Streptomyces yunnanensis</name>
    <dbReference type="NCBI Taxonomy" id="156453"/>
    <lineage>
        <taxon>Bacteria</taxon>
        <taxon>Bacillati</taxon>
        <taxon>Actinomycetota</taxon>
        <taxon>Actinomycetes</taxon>
        <taxon>Kitasatosporales</taxon>
        <taxon>Streptomycetaceae</taxon>
        <taxon>Streptomyces</taxon>
    </lineage>
</organism>
<accession>A0A9X8QW12</accession>
<name>A0A9X8QW12_9ACTN</name>
<dbReference type="Proteomes" id="UP000184388">
    <property type="component" value="Unassembled WGS sequence"/>
</dbReference>
<dbReference type="EMBL" id="FRBK01000012">
    <property type="protein sequence ID" value="SHM56787.1"/>
    <property type="molecule type" value="Genomic_DNA"/>
</dbReference>
<sequence>MVLDDVQFARRDYQHRARLARLDAPHARQWLSLPTHLPNGQPTLISEGRLVEPLKSRRRVAERVRQHYGHSTHWKAVQAALEPVLDRFGTTDRTADIAESSALALLASVGWQGEVVRSSDLPARAGRSQRLADLAAAVGSGAYLCGTGGMRYLDAEPFATLGIVVVPFRLPGASLSDIWRSAREVSALWSLATIGPERLAEELRVSGPFRAPW</sequence>
<dbReference type="AlphaFoldDB" id="A0A9X8QW12"/>
<protein>
    <submittedName>
        <fullName evidence="1">WbqC-like protein family protein</fullName>
    </submittedName>
</protein>
<proteinExistence type="predicted"/>